<evidence type="ECO:0000256" key="4">
    <source>
        <dbReference type="ARBA" id="ARBA00022692"/>
    </source>
</evidence>
<organism evidence="10 11">
    <name type="scientific">Uliginosibacterium sediminicola</name>
    <dbReference type="NCBI Taxonomy" id="2024550"/>
    <lineage>
        <taxon>Bacteria</taxon>
        <taxon>Pseudomonadati</taxon>
        <taxon>Pseudomonadota</taxon>
        <taxon>Betaproteobacteria</taxon>
        <taxon>Rhodocyclales</taxon>
        <taxon>Zoogloeaceae</taxon>
        <taxon>Uliginosibacterium</taxon>
    </lineage>
</organism>
<comment type="caution">
    <text evidence="10">The sequence shown here is derived from an EMBL/GenBank/DDBJ whole genome shotgun (WGS) entry which is preliminary data.</text>
</comment>
<feature type="transmembrane region" description="Helical" evidence="7">
    <location>
        <begin position="202"/>
        <end position="221"/>
    </location>
</feature>
<dbReference type="InterPro" id="IPR011066">
    <property type="entry name" value="MscS_channel_C_sf"/>
</dbReference>
<evidence type="ECO:0000256" key="3">
    <source>
        <dbReference type="ARBA" id="ARBA00022475"/>
    </source>
</evidence>
<accession>A0ABU9YV74</accession>
<evidence type="ECO:0000256" key="5">
    <source>
        <dbReference type="ARBA" id="ARBA00022989"/>
    </source>
</evidence>
<feature type="transmembrane region" description="Helical" evidence="7">
    <location>
        <begin position="119"/>
        <end position="140"/>
    </location>
</feature>
<dbReference type="InterPro" id="IPR052702">
    <property type="entry name" value="MscS-like_channel"/>
</dbReference>
<keyword evidence="11" id="KW-1185">Reference proteome</keyword>
<dbReference type="PANTHER" id="PTHR30347:SF1">
    <property type="entry name" value="MECHANOSENSITIVE CHANNEL MSCK"/>
    <property type="match status" value="1"/>
</dbReference>
<comment type="similarity">
    <text evidence="2">Belongs to the MscS (TC 1.A.23) family.</text>
</comment>
<feature type="transmembrane region" description="Helical" evidence="7">
    <location>
        <begin position="160"/>
        <end position="181"/>
    </location>
</feature>
<comment type="subcellular location">
    <subcellularLocation>
        <location evidence="1">Cell membrane</location>
        <topology evidence="1">Multi-pass membrane protein</topology>
    </subcellularLocation>
</comment>
<dbReference type="EMBL" id="JBDIVE010000002">
    <property type="protein sequence ID" value="MEN3067620.1"/>
    <property type="molecule type" value="Genomic_DNA"/>
</dbReference>
<name>A0ABU9YV74_9RHOO</name>
<evidence type="ECO:0000313" key="10">
    <source>
        <dbReference type="EMBL" id="MEN3067620.1"/>
    </source>
</evidence>
<feature type="transmembrane region" description="Helical" evidence="7">
    <location>
        <begin position="83"/>
        <end position="107"/>
    </location>
</feature>
<dbReference type="InterPro" id="IPR049278">
    <property type="entry name" value="MS_channel_C"/>
</dbReference>
<feature type="domain" description="Mechanosensitive ion channel MscS C-terminal" evidence="9">
    <location>
        <begin position="323"/>
        <end position="402"/>
    </location>
</feature>
<dbReference type="Gene3D" id="2.30.30.60">
    <property type="match status" value="1"/>
</dbReference>
<keyword evidence="5 7" id="KW-1133">Transmembrane helix</keyword>
<dbReference type="SUPFAM" id="SSF82861">
    <property type="entry name" value="Mechanosensitive channel protein MscS (YggB), transmembrane region"/>
    <property type="match status" value="1"/>
</dbReference>
<dbReference type="Pfam" id="PF21082">
    <property type="entry name" value="MS_channel_3rd"/>
    <property type="match status" value="1"/>
</dbReference>
<dbReference type="RefSeq" id="WP_345918390.1">
    <property type="nucleotide sequence ID" value="NZ_JBDIVE010000002.1"/>
</dbReference>
<sequence length="419" mass="45284">MELLSEWLRLLQSTQILREIVLVLLIVAVAAGLARYLRRRHAADVSPLKGESARRLAFPLCAIVLLTLCSFVTHRFAWSGQVLRIAIELAIAMVGVRVLVFALRQIFAPSGALASFERSLASLIWFGVALNILGILPEFIDWLDSFSLHVGKGHVTVWQILQGLVTVFVTVILAMWLSGLADARLQAASSLDSSLRVVFSRLIKAVLLFVAVLLGMSLVGLDITTLSVFGGALGVGLGLGMQKIASNYVSGFIILLDRSIRIGNLIQVGSDQRGEVLQITTRYTVLRGGNGAHFIVPNEQLVSSVVQNENFSSSGLRMAIHLTVAHGSDLEQALRIAEEVAQAQPSVMAEPLARAFLSEVTDAGFRLELGVWVADPRSGMLETRSNILRTVLARFGAAGIELAQSQKLLAIAPSQTTPH</sequence>
<dbReference type="SUPFAM" id="SSF50182">
    <property type="entry name" value="Sm-like ribonucleoproteins"/>
    <property type="match status" value="1"/>
</dbReference>
<keyword evidence="4 7" id="KW-0812">Transmembrane</keyword>
<evidence type="ECO:0000259" key="8">
    <source>
        <dbReference type="Pfam" id="PF00924"/>
    </source>
</evidence>
<feature type="transmembrane region" description="Helical" evidence="7">
    <location>
        <begin position="57"/>
        <end position="77"/>
    </location>
</feature>
<gene>
    <name evidence="10" type="ORF">ABDB84_03950</name>
</gene>
<dbReference type="InterPro" id="IPR011014">
    <property type="entry name" value="MscS_channel_TM-2"/>
</dbReference>
<dbReference type="Proteomes" id="UP001410394">
    <property type="component" value="Unassembled WGS sequence"/>
</dbReference>
<reference evidence="10 11" key="1">
    <citation type="journal article" date="2018" name="Int. J. Syst. Evol. Microbiol.">
        <title>Uliginosibacterium sediminicola sp. nov., isolated from freshwater sediment.</title>
        <authorList>
            <person name="Hwang W.M."/>
            <person name="Kim S.M."/>
            <person name="Kang K."/>
            <person name="Ahn T.Y."/>
        </authorList>
    </citation>
    <scope>NUCLEOTIDE SEQUENCE [LARGE SCALE GENOMIC DNA]</scope>
    <source>
        <strain evidence="10 11">M1-21</strain>
    </source>
</reference>
<evidence type="ECO:0000256" key="6">
    <source>
        <dbReference type="ARBA" id="ARBA00023136"/>
    </source>
</evidence>
<dbReference type="Pfam" id="PF00924">
    <property type="entry name" value="MS_channel_2nd"/>
    <property type="match status" value="1"/>
</dbReference>
<dbReference type="InterPro" id="IPR023408">
    <property type="entry name" value="MscS_beta-dom_sf"/>
</dbReference>
<dbReference type="InterPro" id="IPR006685">
    <property type="entry name" value="MscS_channel_2nd"/>
</dbReference>
<dbReference type="InterPro" id="IPR010920">
    <property type="entry name" value="LSM_dom_sf"/>
</dbReference>
<dbReference type="Gene3D" id="3.30.70.100">
    <property type="match status" value="1"/>
</dbReference>
<evidence type="ECO:0000256" key="7">
    <source>
        <dbReference type="SAM" id="Phobius"/>
    </source>
</evidence>
<evidence type="ECO:0000256" key="2">
    <source>
        <dbReference type="ARBA" id="ARBA00008017"/>
    </source>
</evidence>
<dbReference type="SUPFAM" id="SSF82689">
    <property type="entry name" value="Mechanosensitive channel protein MscS (YggB), C-terminal domain"/>
    <property type="match status" value="1"/>
</dbReference>
<dbReference type="Gene3D" id="1.10.287.1260">
    <property type="match status" value="1"/>
</dbReference>
<keyword evidence="6 7" id="KW-0472">Membrane</keyword>
<dbReference type="PANTHER" id="PTHR30347">
    <property type="entry name" value="POTASSIUM CHANNEL RELATED"/>
    <property type="match status" value="1"/>
</dbReference>
<keyword evidence="3" id="KW-1003">Cell membrane</keyword>
<protein>
    <submittedName>
        <fullName evidence="10">Mechanosensitive ion channel domain-containing protein</fullName>
    </submittedName>
</protein>
<feature type="transmembrane region" description="Helical" evidence="7">
    <location>
        <begin position="233"/>
        <end position="256"/>
    </location>
</feature>
<feature type="transmembrane region" description="Helical" evidence="7">
    <location>
        <begin position="20"/>
        <end position="37"/>
    </location>
</feature>
<feature type="domain" description="Mechanosensitive ion channel MscS" evidence="8">
    <location>
        <begin position="244"/>
        <end position="308"/>
    </location>
</feature>
<evidence type="ECO:0000256" key="1">
    <source>
        <dbReference type="ARBA" id="ARBA00004651"/>
    </source>
</evidence>
<proteinExistence type="inferred from homology"/>
<evidence type="ECO:0000313" key="11">
    <source>
        <dbReference type="Proteomes" id="UP001410394"/>
    </source>
</evidence>
<evidence type="ECO:0000259" key="9">
    <source>
        <dbReference type="Pfam" id="PF21082"/>
    </source>
</evidence>